<accession>A0ABY7NG42</accession>
<dbReference type="EMBL" id="CP075584">
    <property type="protein sequence ID" value="WBM81499.1"/>
    <property type="molecule type" value="Genomic_DNA"/>
</dbReference>
<evidence type="ECO:0000256" key="6">
    <source>
        <dbReference type="SAM" id="Phobius"/>
    </source>
</evidence>
<feature type="transmembrane region" description="Helical" evidence="6">
    <location>
        <begin position="64"/>
        <end position="88"/>
    </location>
</feature>
<dbReference type="CDD" id="cd06579">
    <property type="entry name" value="TM_PBP1_transp_AraH_like"/>
    <property type="match status" value="1"/>
</dbReference>
<sequence>MNSTITGIIGWQLGPVPVAFIVLVVATLVTEFLLKKRRWGWRLRATGSNEESARRNGININRTVVLAYVATSLFAFVGAVMLMAQIGVGDPAQGVGYTLTSITAVVLGGTSLLGGRGTFIGTLLGSILLVQVLNATSFLGLSQMWQYLFQGLLILVAAIVYSLARRNNKRRKTSFALR</sequence>
<dbReference type="Pfam" id="PF02653">
    <property type="entry name" value="BPD_transp_2"/>
    <property type="match status" value="1"/>
</dbReference>
<feature type="transmembrane region" description="Helical" evidence="6">
    <location>
        <begin position="12"/>
        <end position="34"/>
    </location>
</feature>
<keyword evidence="8" id="KW-1185">Reference proteome</keyword>
<keyword evidence="5 6" id="KW-0472">Membrane</keyword>
<dbReference type="InterPro" id="IPR001851">
    <property type="entry name" value="ABC_transp_permease"/>
</dbReference>
<name>A0ABY7NG42_9MICO</name>
<feature type="transmembrane region" description="Helical" evidence="6">
    <location>
        <begin position="94"/>
        <end position="113"/>
    </location>
</feature>
<dbReference type="Proteomes" id="UP001212421">
    <property type="component" value="Chromosome"/>
</dbReference>
<evidence type="ECO:0000313" key="7">
    <source>
        <dbReference type="EMBL" id="WBM81499.1"/>
    </source>
</evidence>
<feature type="transmembrane region" description="Helical" evidence="6">
    <location>
        <begin position="120"/>
        <end position="141"/>
    </location>
</feature>
<organism evidence="7 8">
    <name type="scientific">Cryobacterium breve</name>
    <dbReference type="NCBI Taxonomy" id="1259258"/>
    <lineage>
        <taxon>Bacteria</taxon>
        <taxon>Bacillati</taxon>
        <taxon>Actinomycetota</taxon>
        <taxon>Actinomycetes</taxon>
        <taxon>Micrococcales</taxon>
        <taxon>Microbacteriaceae</taxon>
        <taxon>Cryobacterium</taxon>
    </lineage>
</organism>
<protein>
    <submittedName>
        <fullName evidence="7">ABC transporter permease</fullName>
    </submittedName>
</protein>
<gene>
    <name evidence="7" type="ORF">KIV56_10060</name>
</gene>
<dbReference type="PANTHER" id="PTHR32196">
    <property type="entry name" value="ABC TRANSPORTER PERMEASE PROTEIN YPHD-RELATED-RELATED"/>
    <property type="match status" value="1"/>
</dbReference>
<keyword evidence="3 6" id="KW-0812">Transmembrane</keyword>
<evidence type="ECO:0000256" key="3">
    <source>
        <dbReference type="ARBA" id="ARBA00022692"/>
    </source>
</evidence>
<evidence type="ECO:0000256" key="5">
    <source>
        <dbReference type="ARBA" id="ARBA00023136"/>
    </source>
</evidence>
<evidence type="ECO:0000256" key="4">
    <source>
        <dbReference type="ARBA" id="ARBA00022989"/>
    </source>
</evidence>
<evidence type="ECO:0000256" key="2">
    <source>
        <dbReference type="ARBA" id="ARBA00022475"/>
    </source>
</evidence>
<feature type="transmembrane region" description="Helical" evidence="6">
    <location>
        <begin position="147"/>
        <end position="164"/>
    </location>
</feature>
<evidence type="ECO:0000256" key="1">
    <source>
        <dbReference type="ARBA" id="ARBA00004651"/>
    </source>
</evidence>
<proteinExistence type="predicted"/>
<evidence type="ECO:0000313" key="8">
    <source>
        <dbReference type="Proteomes" id="UP001212421"/>
    </source>
</evidence>
<keyword evidence="2" id="KW-1003">Cell membrane</keyword>
<reference evidence="7 8" key="1">
    <citation type="submission" date="2021-05" db="EMBL/GenBank/DDBJ databases">
        <authorList>
            <person name="Kumar R."/>
            <person name="Kumar A."/>
            <person name="Mukhia S."/>
        </authorList>
    </citation>
    <scope>NUCLEOTIDE SEQUENCE [LARGE SCALE GENOMIC DNA]</scope>
    <source>
        <strain evidence="7 8">ERMR7:08</strain>
    </source>
</reference>
<comment type="subcellular location">
    <subcellularLocation>
        <location evidence="1">Cell membrane</location>
        <topology evidence="1">Multi-pass membrane protein</topology>
    </subcellularLocation>
</comment>
<keyword evidence="4 6" id="KW-1133">Transmembrane helix</keyword>